<dbReference type="AlphaFoldDB" id="A0A0A9FH07"/>
<sequence length="36" mass="3785">MQQFVSVDPSFLHTMGQVLGPPSHITLSSADEAVAS</sequence>
<dbReference type="EMBL" id="GBRH01190358">
    <property type="protein sequence ID" value="JAE07538.1"/>
    <property type="molecule type" value="Transcribed_RNA"/>
</dbReference>
<reference evidence="1" key="1">
    <citation type="submission" date="2014-09" db="EMBL/GenBank/DDBJ databases">
        <authorList>
            <person name="Magalhaes I.L.F."/>
            <person name="Oliveira U."/>
            <person name="Santos F.R."/>
            <person name="Vidigal T.H.D.A."/>
            <person name="Brescovit A.D."/>
            <person name="Santos A.J."/>
        </authorList>
    </citation>
    <scope>NUCLEOTIDE SEQUENCE</scope>
    <source>
        <tissue evidence="1">Shoot tissue taken approximately 20 cm above the soil surface</tissue>
    </source>
</reference>
<organism evidence="1">
    <name type="scientific">Arundo donax</name>
    <name type="common">Giant reed</name>
    <name type="synonym">Donax arundinaceus</name>
    <dbReference type="NCBI Taxonomy" id="35708"/>
    <lineage>
        <taxon>Eukaryota</taxon>
        <taxon>Viridiplantae</taxon>
        <taxon>Streptophyta</taxon>
        <taxon>Embryophyta</taxon>
        <taxon>Tracheophyta</taxon>
        <taxon>Spermatophyta</taxon>
        <taxon>Magnoliopsida</taxon>
        <taxon>Liliopsida</taxon>
        <taxon>Poales</taxon>
        <taxon>Poaceae</taxon>
        <taxon>PACMAD clade</taxon>
        <taxon>Arundinoideae</taxon>
        <taxon>Arundineae</taxon>
        <taxon>Arundo</taxon>
    </lineage>
</organism>
<evidence type="ECO:0000313" key="1">
    <source>
        <dbReference type="EMBL" id="JAE07538.1"/>
    </source>
</evidence>
<protein>
    <submittedName>
        <fullName evidence="1">Uncharacterized protein</fullName>
    </submittedName>
</protein>
<name>A0A0A9FH07_ARUDO</name>
<reference evidence="1" key="2">
    <citation type="journal article" date="2015" name="Data Brief">
        <title>Shoot transcriptome of the giant reed, Arundo donax.</title>
        <authorList>
            <person name="Barrero R.A."/>
            <person name="Guerrero F.D."/>
            <person name="Moolhuijzen P."/>
            <person name="Goolsby J.A."/>
            <person name="Tidwell J."/>
            <person name="Bellgard S.E."/>
            <person name="Bellgard M.I."/>
        </authorList>
    </citation>
    <scope>NUCLEOTIDE SEQUENCE</scope>
    <source>
        <tissue evidence="1">Shoot tissue taken approximately 20 cm above the soil surface</tissue>
    </source>
</reference>
<proteinExistence type="predicted"/>
<accession>A0A0A9FH07</accession>